<dbReference type="GO" id="GO:0016874">
    <property type="term" value="F:ligase activity"/>
    <property type="evidence" value="ECO:0007669"/>
    <property type="project" value="UniProtKB-KW"/>
</dbReference>
<sequence length="446" mass="50457">MIKILIANRGEIACRIIQTCKKLRYQTVAIFSEADKESLHVKLSDEAFPLKGNHTKDTYLNGEYIIQLAKENNVTAIHPGYGFLSENSDFAKKCAEAGILFVGPKPEHLEMMGEKIRARQLMEQLNIPVIKGNSHPIQSVEEAKEIAFDIGYPVMLKASSGGGGIGMKLIENQEQLEKEFVATQTRALQFFANDDVFIEKAILKPRHIEAQIAADTLGNIVFLFERDCSIQRRNQKVVEEAPSPFLSSHGRKKLEEYALTIAKKMKYINVGTIEFLVDENENIYFLEMNTRLQVEHGVTEGITGIDLVEWQFRITFGEILPIRPHHVEMNGHSIEVRVYAEDPKTFFPSPGTVQHCSFPEVEGVRVDTHLYDGWVVSPFYDPLLAKVIVTSKTRKDAVQQLQSYLSSVRIEGIKTNVPFLIDILSTKGFQEGDYATNFISEYQKVK</sequence>
<dbReference type="FunFam" id="3.30.1490.20:FF:000003">
    <property type="entry name" value="acetyl-CoA carboxylase isoform X1"/>
    <property type="match status" value="1"/>
</dbReference>
<dbReference type="InterPro" id="IPR011761">
    <property type="entry name" value="ATP-grasp"/>
</dbReference>
<dbReference type="Gene3D" id="3.30.470.20">
    <property type="entry name" value="ATP-grasp fold, B domain"/>
    <property type="match status" value="1"/>
</dbReference>
<dbReference type="OrthoDB" id="9807469at2"/>
<dbReference type="SUPFAM" id="SSF52440">
    <property type="entry name" value="PreATP-grasp domain"/>
    <property type="match status" value="1"/>
</dbReference>
<dbReference type="InterPro" id="IPR013815">
    <property type="entry name" value="ATP_grasp_subdomain_1"/>
</dbReference>
<keyword evidence="3 5" id="KW-0067">ATP-binding</keyword>
<evidence type="ECO:0000259" key="6">
    <source>
        <dbReference type="PROSITE" id="PS50975"/>
    </source>
</evidence>
<gene>
    <name evidence="8" type="primary">accC2</name>
    <name evidence="8" type="ORF">GCM10007380_32530</name>
</gene>
<dbReference type="InterPro" id="IPR005481">
    <property type="entry name" value="BC-like_N"/>
</dbReference>
<dbReference type="InterPro" id="IPR011764">
    <property type="entry name" value="Biotin_carboxylation_dom"/>
</dbReference>
<dbReference type="SMART" id="SM00878">
    <property type="entry name" value="Biotin_carb_C"/>
    <property type="match status" value="1"/>
</dbReference>
<dbReference type="PANTHER" id="PTHR18866:SF128">
    <property type="entry name" value="UREA AMIDOLYASE"/>
    <property type="match status" value="1"/>
</dbReference>
<reference evidence="9" key="1">
    <citation type="journal article" date="2019" name="Int. J. Syst. Evol. Microbiol.">
        <title>The Global Catalogue of Microorganisms (GCM) 10K type strain sequencing project: providing services to taxonomists for standard genome sequencing and annotation.</title>
        <authorList>
            <consortium name="The Broad Institute Genomics Platform"/>
            <consortium name="The Broad Institute Genome Sequencing Center for Infectious Disease"/>
            <person name="Wu L."/>
            <person name="Ma J."/>
        </authorList>
    </citation>
    <scope>NUCLEOTIDE SEQUENCE [LARGE SCALE GENOMIC DNA]</scope>
    <source>
        <strain evidence="9">CGMCC 1.14993</strain>
    </source>
</reference>
<keyword evidence="1" id="KW-0436">Ligase</keyword>
<evidence type="ECO:0000259" key="7">
    <source>
        <dbReference type="PROSITE" id="PS50979"/>
    </source>
</evidence>
<evidence type="ECO:0000256" key="5">
    <source>
        <dbReference type="PROSITE-ProRule" id="PRU00409"/>
    </source>
</evidence>
<dbReference type="GO" id="GO:0046872">
    <property type="term" value="F:metal ion binding"/>
    <property type="evidence" value="ECO:0007669"/>
    <property type="project" value="InterPro"/>
</dbReference>
<dbReference type="Pfam" id="PF02786">
    <property type="entry name" value="CPSase_L_D2"/>
    <property type="match status" value="1"/>
</dbReference>
<dbReference type="Pfam" id="PF02785">
    <property type="entry name" value="Biotin_carb_C"/>
    <property type="match status" value="1"/>
</dbReference>
<feature type="domain" description="Biotin carboxylation" evidence="7">
    <location>
        <begin position="1"/>
        <end position="444"/>
    </location>
</feature>
<dbReference type="Gene3D" id="3.30.1490.20">
    <property type="entry name" value="ATP-grasp fold, A domain"/>
    <property type="match status" value="1"/>
</dbReference>
<dbReference type="InterPro" id="IPR005479">
    <property type="entry name" value="CPAse_ATP-bd"/>
</dbReference>
<dbReference type="PROSITE" id="PS00867">
    <property type="entry name" value="CPSASE_2"/>
    <property type="match status" value="1"/>
</dbReference>
<dbReference type="PANTHER" id="PTHR18866">
    <property type="entry name" value="CARBOXYLASE:PYRUVATE/ACETYL-COA/PROPIONYL-COA CARBOXYLASE"/>
    <property type="match status" value="1"/>
</dbReference>
<proteinExistence type="predicted"/>
<evidence type="ECO:0000256" key="4">
    <source>
        <dbReference type="ARBA" id="ARBA00023267"/>
    </source>
</evidence>
<dbReference type="EMBL" id="BMHB01000002">
    <property type="protein sequence ID" value="GGI16351.1"/>
    <property type="molecule type" value="Genomic_DNA"/>
</dbReference>
<dbReference type="RefSeq" id="WP_088000950.1">
    <property type="nucleotide sequence ID" value="NZ_BMHB01000002.1"/>
</dbReference>
<dbReference type="PROSITE" id="PS50975">
    <property type="entry name" value="ATP_GRASP"/>
    <property type="match status" value="1"/>
</dbReference>
<evidence type="ECO:0000256" key="3">
    <source>
        <dbReference type="ARBA" id="ARBA00022840"/>
    </source>
</evidence>
<dbReference type="SUPFAM" id="SSF51246">
    <property type="entry name" value="Rudiment single hybrid motif"/>
    <property type="match status" value="1"/>
</dbReference>
<keyword evidence="2 5" id="KW-0547">Nucleotide-binding</keyword>
<name>A0A8J3F192_9BACI</name>
<organism evidence="8 9">
    <name type="scientific">Gottfriedia solisilvae</name>
    <dbReference type="NCBI Taxonomy" id="1516104"/>
    <lineage>
        <taxon>Bacteria</taxon>
        <taxon>Bacillati</taxon>
        <taxon>Bacillota</taxon>
        <taxon>Bacilli</taxon>
        <taxon>Bacillales</taxon>
        <taxon>Bacillaceae</taxon>
        <taxon>Gottfriedia</taxon>
    </lineage>
</organism>
<dbReference type="PROSITE" id="PS50979">
    <property type="entry name" value="BC"/>
    <property type="match status" value="1"/>
</dbReference>
<evidence type="ECO:0000313" key="9">
    <source>
        <dbReference type="Proteomes" id="UP000626244"/>
    </source>
</evidence>
<evidence type="ECO:0000256" key="2">
    <source>
        <dbReference type="ARBA" id="ARBA00022741"/>
    </source>
</evidence>
<accession>A0A8J3F192</accession>
<evidence type="ECO:0000313" key="8">
    <source>
        <dbReference type="EMBL" id="GGI16351.1"/>
    </source>
</evidence>
<protein>
    <submittedName>
        <fullName evidence="8">Biotin carboxylase 2</fullName>
    </submittedName>
</protein>
<dbReference type="InterPro" id="IPR005482">
    <property type="entry name" value="Biotin_COase_C"/>
</dbReference>
<dbReference type="InterPro" id="IPR011054">
    <property type="entry name" value="Rudment_hybrid_motif"/>
</dbReference>
<dbReference type="Proteomes" id="UP000626244">
    <property type="component" value="Unassembled WGS sequence"/>
</dbReference>
<dbReference type="SUPFAM" id="SSF56059">
    <property type="entry name" value="Glutathione synthetase ATP-binding domain-like"/>
    <property type="match status" value="1"/>
</dbReference>
<comment type="caution">
    <text evidence="8">The sequence shown here is derived from an EMBL/GenBank/DDBJ whole genome shotgun (WGS) entry which is preliminary data.</text>
</comment>
<dbReference type="Gene3D" id="3.40.50.20">
    <property type="match status" value="1"/>
</dbReference>
<dbReference type="PROSITE" id="PS00866">
    <property type="entry name" value="CPSASE_1"/>
    <property type="match status" value="1"/>
</dbReference>
<evidence type="ECO:0000256" key="1">
    <source>
        <dbReference type="ARBA" id="ARBA00022598"/>
    </source>
</evidence>
<keyword evidence="4" id="KW-0092">Biotin</keyword>
<dbReference type="GO" id="GO:0005524">
    <property type="term" value="F:ATP binding"/>
    <property type="evidence" value="ECO:0007669"/>
    <property type="project" value="UniProtKB-UniRule"/>
</dbReference>
<feature type="domain" description="ATP-grasp" evidence="6">
    <location>
        <begin position="119"/>
        <end position="316"/>
    </location>
</feature>
<keyword evidence="9" id="KW-1185">Reference proteome</keyword>
<dbReference type="InterPro" id="IPR050856">
    <property type="entry name" value="Biotin_carboxylase_complex"/>
</dbReference>
<dbReference type="Pfam" id="PF00289">
    <property type="entry name" value="Biotin_carb_N"/>
    <property type="match status" value="1"/>
</dbReference>
<dbReference type="AlphaFoldDB" id="A0A8J3F192"/>
<dbReference type="InterPro" id="IPR016185">
    <property type="entry name" value="PreATP-grasp_dom_sf"/>
</dbReference>
<dbReference type="FunFam" id="3.40.50.20:FF:000010">
    <property type="entry name" value="Propionyl-CoA carboxylase subunit alpha"/>
    <property type="match status" value="1"/>
</dbReference>